<evidence type="ECO:0000256" key="8">
    <source>
        <dbReference type="SAM" id="SignalP"/>
    </source>
</evidence>
<dbReference type="InterPro" id="IPR000774">
    <property type="entry name" value="PPIase_FKBP_N"/>
</dbReference>
<proteinExistence type="inferred from homology"/>
<evidence type="ECO:0000256" key="6">
    <source>
        <dbReference type="RuleBase" id="RU003915"/>
    </source>
</evidence>
<feature type="domain" description="PPIase FKBP-type" evidence="9">
    <location>
        <begin position="174"/>
        <end position="258"/>
    </location>
</feature>
<reference evidence="11" key="1">
    <citation type="journal article" date="2019" name="Int. J. Syst. Evol. Microbiol.">
        <title>The Global Catalogue of Microorganisms (GCM) 10K type strain sequencing project: providing services to taxonomists for standard genome sequencing and annotation.</title>
        <authorList>
            <consortium name="The Broad Institute Genomics Platform"/>
            <consortium name="The Broad Institute Genome Sequencing Center for Infectious Disease"/>
            <person name="Wu L."/>
            <person name="Ma J."/>
        </authorList>
    </citation>
    <scope>NUCLEOTIDE SEQUENCE [LARGE SCALE GENOMIC DNA]</scope>
    <source>
        <strain evidence="11">CGMCC 4.7106</strain>
    </source>
</reference>
<dbReference type="Gene3D" id="1.10.287.460">
    <property type="entry name" value="Peptidyl-prolyl cis-trans isomerase, FKBP-type, N-terminal domain"/>
    <property type="match status" value="1"/>
</dbReference>
<dbReference type="Pfam" id="PF01346">
    <property type="entry name" value="FKBP_N"/>
    <property type="match status" value="1"/>
</dbReference>
<dbReference type="Proteomes" id="UP001597375">
    <property type="component" value="Unassembled WGS sequence"/>
</dbReference>
<dbReference type="InterPro" id="IPR001179">
    <property type="entry name" value="PPIase_FKBP_dom"/>
</dbReference>
<evidence type="ECO:0000256" key="7">
    <source>
        <dbReference type="SAM" id="MobiDB-lite"/>
    </source>
</evidence>
<protein>
    <recommendedName>
        <fullName evidence="6">Peptidyl-prolyl cis-trans isomerase</fullName>
        <ecNumber evidence="6">5.2.1.8</ecNumber>
    </recommendedName>
</protein>
<dbReference type="RefSeq" id="WP_386820617.1">
    <property type="nucleotide sequence ID" value="NZ_JBHUIT010000026.1"/>
</dbReference>
<name>A0ABW5DCD4_9BACT</name>
<dbReference type="InterPro" id="IPR036944">
    <property type="entry name" value="PPIase_FKBP_N_sf"/>
</dbReference>
<feature type="compositionally biased region" description="Low complexity" evidence="7">
    <location>
        <begin position="31"/>
        <end position="42"/>
    </location>
</feature>
<keyword evidence="8" id="KW-0732">Signal</keyword>
<gene>
    <name evidence="10" type="ORF">ACFSSA_11650</name>
</gene>
<dbReference type="Pfam" id="PF00254">
    <property type="entry name" value="FKBP_C"/>
    <property type="match status" value="1"/>
</dbReference>
<dbReference type="PANTHER" id="PTHR43811:SF19">
    <property type="entry name" value="39 KDA FK506-BINDING NUCLEAR PROTEIN"/>
    <property type="match status" value="1"/>
</dbReference>
<evidence type="ECO:0000256" key="2">
    <source>
        <dbReference type="ARBA" id="ARBA00006577"/>
    </source>
</evidence>
<feature type="compositionally biased region" description="Basic and acidic residues" evidence="7">
    <location>
        <begin position="43"/>
        <end position="52"/>
    </location>
</feature>
<feature type="chain" id="PRO_5047384068" description="Peptidyl-prolyl cis-trans isomerase" evidence="8">
    <location>
        <begin position="26"/>
        <end position="277"/>
    </location>
</feature>
<evidence type="ECO:0000313" key="10">
    <source>
        <dbReference type="EMBL" id="MFD2257331.1"/>
    </source>
</evidence>
<dbReference type="InterPro" id="IPR046357">
    <property type="entry name" value="PPIase_dom_sf"/>
</dbReference>
<keyword evidence="3 5" id="KW-0697">Rotamase</keyword>
<sequence>MRNSLNNSAAIMGIIALAAAGFATAQEAPKEAAPTAEAAEAAPKADPKETKNDSSYALGYRTGGGFAQEFGRYGVGLDDLEMENFVKGFTAAVKGDRPELADERLQEAMAAFGEMLQAREKELAASNLEAGKKFLEENGKREGVTTTKSGLQYEVLEKGGETKYEAPKEGETAEKQFMVNYKGTLIDGTEFDASPEGSPVPMTLQVVEGFREALTTMPVGAKWKLFIPSELAYGEERRSAEIAPNTTLVFEIELVEIKDAPPAPAGGGFPMPMPQGQ</sequence>
<dbReference type="EC" id="5.2.1.8" evidence="6"/>
<dbReference type="PANTHER" id="PTHR43811">
    <property type="entry name" value="FKBP-TYPE PEPTIDYL-PROLYL CIS-TRANS ISOMERASE FKPA"/>
    <property type="match status" value="1"/>
</dbReference>
<evidence type="ECO:0000256" key="5">
    <source>
        <dbReference type="PROSITE-ProRule" id="PRU00277"/>
    </source>
</evidence>
<accession>A0ABW5DCD4</accession>
<dbReference type="EMBL" id="JBHUIT010000026">
    <property type="protein sequence ID" value="MFD2257331.1"/>
    <property type="molecule type" value="Genomic_DNA"/>
</dbReference>
<organism evidence="10 11">
    <name type="scientific">Luteolibacter algae</name>
    <dbReference type="NCBI Taxonomy" id="454151"/>
    <lineage>
        <taxon>Bacteria</taxon>
        <taxon>Pseudomonadati</taxon>
        <taxon>Verrucomicrobiota</taxon>
        <taxon>Verrucomicrobiia</taxon>
        <taxon>Verrucomicrobiales</taxon>
        <taxon>Verrucomicrobiaceae</taxon>
        <taxon>Luteolibacter</taxon>
    </lineage>
</organism>
<keyword evidence="11" id="KW-1185">Reference proteome</keyword>
<dbReference type="Gene3D" id="3.10.50.40">
    <property type="match status" value="1"/>
</dbReference>
<comment type="similarity">
    <text evidence="2 6">Belongs to the FKBP-type PPIase family.</text>
</comment>
<evidence type="ECO:0000313" key="11">
    <source>
        <dbReference type="Proteomes" id="UP001597375"/>
    </source>
</evidence>
<dbReference type="PROSITE" id="PS50059">
    <property type="entry name" value="FKBP_PPIASE"/>
    <property type="match status" value="1"/>
</dbReference>
<evidence type="ECO:0000256" key="1">
    <source>
        <dbReference type="ARBA" id="ARBA00000971"/>
    </source>
</evidence>
<evidence type="ECO:0000256" key="4">
    <source>
        <dbReference type="ARBA" id="ARBA00023235"/>
    </source>
</evidence>
<evidence type="ECO:0000259" key="9">
    <source>
        <dbReference type="PROSITE" id="PS50059"/>
    </source>
</evidence>
<comment type="caution">
    <text evidence="10">The sequence shown here is derived from an EMBL/GenBank/DDBJ whole genome shotgun (WGS) entry which is preliminary data.</text>
</comment>
<evidence type="ECO:0000256" key="3">
    <source>
        <dbReference type="ARBA" id="ARBA00023110"/>
    </source>
</evidence>
<feature type="signal peptide" evidence="8">
    <location>
        <begin position="1"/>
        <end position="25"/>
    </location>
</feature>
<comment type="catalytic activity">
    <reaction evidence="1 5 6">
        <text>[protein]-peptidylproline (omega=180) = [protein]-peptidylproline (omega=0)</text>
        <dbReference type="Rhea" id="RHEA:16237"/>
        <dbReference type="Rhea" id="RHEA-COMP:10747"/>
        <dbReference type="Rhea" id="RHEA-COMP:10748"/>
        <dbReference type="ChEBI" id="CHEBI:83833"/>
        <dbReference type="ChEBI" id="CHEBI:83834"/>
        <dbReference type="EC" id="5.2.1.8"/>
    </reaction>
</comment>
<dbReference type="GO" id="GO:0016853">
    <property type="term" value="F:isomerase activity"/>
    <property type="evidence" value="ECO:0007669"/>
    <property type="project" value="UniProtKB-KW"/>
</dbReference>
<keyword evidence="4 5" id="KW-0413">Isomerase</keyword>
<feature type="region of interest" description="Disordered" evidence="7">
    <location>
        <begin position="31"/>
        <end position="56"/>
    </location>
</feature>
<dbReference type="SUPFAM" id="SSF54534">
    <property type="entry name" value="FKBP-like"/>
    <property type="match status" value="1"/>
</dbReference>